<feature type="chain" id="PRO_5036434409" description="Glucose-methanol-choline oxidoreductase N-terminal domain-containing protein" evidence="5">
    <location>
        <begin position="23"/>
        <end position="618"/>
    </location>
</feature>
<evidence type="ECO:0000256" key="4">
    <source>
        <dbReference type="ARBA" id="ARBA00022827"/>
    </source>
</evidence>
<dbReference type="PIRSF" id="PIRSF000137">
    <property type="entry name" value="Alcohol_oxidase"/>
    <property type="match status" value="1"/>
</dbReference>
<keyword evidence="9" id="KW-1185">Reference proteome</keyword>
<evidence type="ECO:0000256" key="1">
    <source>
        <dbReference type="ARBA" id="ARBA00001974"/>
    </source>
</evidence>
<dbReference type="GO" id="GO:0050660">
    <property type="term" value="F:flavin adenine dinucleotide binding"/>
    <property type="evidence" value="ECO:0007669"/>
    <property type="project" value="InterPro"/>
</dbReference>
<dbReference type="PANTHER" id="PTHR11552">
    <property type="entry name" value="GLUCOSE-METHANOL-CHOLINE GMC OXIDOREDUCTASE"/>
    <property type="match status" value="1"/>
</dbReference>
<evidence type="ECO:0000256" key="2">
    <source>
        <dbReference type="ARBA" id="ARBA00010790"/>
    </source>
</evidence>
<gene>
    <name evidence="8" type="ORF">APLA_LOCUS18231</name>
    <name evidence="7" type="ORF">APLA_LOCUS3005</name>
</gene>
<dbReference type="InterPro" id="IPR000172">
    <property type="entry name" value="GMC_OxRdtase_N"/>
</dbReference>
<dbReference type="InterPro" id="IPR007867">
    <property type="entry name" value="GMC_OxRtase_C"/>
</dbReference>
<protein>
    <recommendedName>
        <fullName evidence="6">Glucose-methanol-choline oxidoreductase N-terminal domain-containing protein</fullName>
    </recommendedName>
</protein>
<dbReference type="GO" id="GO:0016614">
    <property type="term" value="F:oxidoreductase activity, acting on CH-OH group of donors"/>
    <property type="evidence" value="ECO:0007669"/>
    <property type="project" value="InterPro"/>
</dbReference>
<proteinExistence type="inferred from homology"/>
<keyword evidence="3" id="KW-0285">Flavoprotein</keyword>
<sequence length="618" mass="68696">MMCCFRILLLTVLPWKLVTVDAILDNNSYRFPKSVKLKDGETFDYIVVGSGAGGAAAAARLALAGEDVLLIEAGDDPNQLSRVPAATMFLMGSDLDWKYETISNNVSCLSSIGKQCRFSRGKCLGGSTSINYMLYTRGNRKKDFNNITTPGWTFKDLMPYFLRYEGLQDLNQLPPSSRFYHNRTGLLRMEFFSDPLNPFHFKLVESFRSLNFPYNPDVNAQSQIGITKVVGYVYQGERMSTARAYLAREDVKEKLKVAKHTMCTGVIIDKNNIAHGVTVIQGARSLKLYSKKEVVLSAGAVATPQILMLSGVGHADHLKSMGISVKADLPVGDVMTDHVLPLLLLKVNRGKDKGISDKLMLLASNLEQLPELLVANQGALSSNGLTDINIFANTYCYDFEDRKLLKVSSDGSDCTVPNLQIINSFIERNLLPLVKPLFQQTTGFNDNVIEQLSEANKNSAFIVMSPVLLNPRSSGTVRLSNKNPLAPPAIYPNYLANERDVDDMVRSIRIVEQVAETHIFRWYNASLLQLVLPGCPSYEVNRNKYWRCYVRHMTYAVFHSAGTAPLGTVLDARLRVHNIKNLRVADLSVLPEVPHGNTEAVTIAIGERVADFLLEDNK</sequence>
<dbReference type="AlphaFoldDB" id="A0A8S1BRI5"/>
<dbReference type="Gene3D" id="3.30.560.10">
    <property type="entry name" value="Glucose Oxidase, domain 3"/>
    <property type="match status" value="1"/>
</dbReference>
<keyword evidence="5" id="KW-0732">Signal</keyword>
<feature type="domain" description="Glucose-methanol-choline oxidoreductase N-terminal" evidence="6">
    <location>
        <begin position="299"/>
        <end position="313"/>
    </location>
</feature>
<dbReference type="InterPro" id="IPR036188">
    <property type="entry name" value="FAD/NAD-bd_sf"/>
</dbReference>
<dbReference type="Gene3D" id="3.50.50.60">
    <property type="entry name" value="FAD/NAD(P)-binding domain"/>
    <property type="match status" value="1"/>
</dbReference>
<dbReference type="PROSITE" id="PS00624">
    <property type="entry name" value="GMC_OXRED_2"/>
    <property type="match status" value="1"/>
</dbReference>
<dbReference type="Proteomes" id="UP000494106">
    <property type="component" value="Unassembled WGS sequence"/>
</dbReference>
<evidence type="ECO:0000313" key="8">
    <source>
        <dbReference type="EMBL" id="CAB3261887.1"/>
    </source>
</evidence>
<dbReference type="EMBL" id="CADEBC010000858">
    <property type="protein sequence ID" value="CAB3261887.1"/>
    <property type="molecule type" value="Genomic_DNA"/>
</dbReference>
<dbReference type="SUPFAM" id="SSF51905">
    <property type="entry name" value="FAD/NAD(P)-binding domain"/>
    <property type="match status" value="1"/>
</dbReference>
<keyword evidence="4" id="KW-0274">FAD</keyword>
<evidence type="ECO:0000313" key="10">
    <source>
        <dbReference type="Proteomes" id="UP000494256"/>
    </source>
</evidence>
<feature type="signal peptide" evidence="5">
    <location>
        <begin position="1"/>
        <end position="22"/>
    </location>
</feature>
<evidence type="ECO:0000313" key="7">
    <source>
        <dbReference type="EMBL" id="CAB3227383.1"/>
    </source>
</evidence>
<dbReference type="OrthoDB" id="269227at2759"/>
<organism evidence="8 9">
    <name type="scientific">Arctia plantaginis</name>
    <name type="common">Wood tiger moth</name>
    <name type="synonym">Phalaena plantaginis</name>
    <dbReference type="NCBI Taxonomy" id="874455"/>
    <lineage>
        <taxon>Eukaryota</taxon>
        <taxon>Metazoa</taxon>
        <taxon>Ecdysozoa</taxon>
        <taxon>Arthropoda</taxon>
        <taxon>Hexapoda</taxon>
        <taxon>Insecta</taxon>
        <taxon>Pterygota</taxon>
        <taxon>Neoptera</taxon>
        <taxon>Endopterygota</taxon>
        <taxon>Lepidoptera</taxon>
        <taxon>Glossata</taxon>
        <taxon>Ditrysia</taxon>
        <taxon>Noctuoidea</taxon>
        <taxon>Erebidae</taxon>
        <taxon>Arctiinae</taxon>
        <taxon>Arctia</taxon>
    </lineage>
</organism>
<dbReference type="Pfam" id="PF05199">
    <property type="entry name" value="GMC_oxred_C"/>
    <property type="match status" value="1"/>
</dbReference>
<accession>A0A8S1BRI5</accession>
<evidence type="ECO:0000313" key="9">
    <source>
        <dbReference type="Proteomes" id="UP000494106"/>
    </source>
</evidence>
<evidence type="ECO:0000256" key="5">
    <source>
        <dbReference type="SAM" id="SignalP"/>
    </source>
</evidence>
<reference evidence="9 10" key="1">
    <citation type="submission" date="2020-04" db="EMBL/GenBank/DDBJ databases">
        <authorList>
            <person name="Wallbank WR R."/>
            <person name="Pardo Diaz C."/>
            <person name="Kozak K."/>
            <person name="Martin S."/>
            <person name="Jiggins C."/>
            <person name="Moest M."/>
            <person name="Warren A I."/>
            <person name="Byers J.R.P. K."/>
            <person name="Montejo-Kovacevich G."/>
            <person name="Yen C E."/>
        </authorList>
    </citation>
    <scope>NUCLEOTIDE SEQUENCE [LARGE SCALE GENOMIC DNA]</scope>
</reference>
<dbReference type="PANTHER" id="PTHR11552:SF147">
    <property type="entry name" value="CHOLINE DEHYDROGENASE, MITOCHONDRIAL"/>
    <property type="match status" value="1"/>
</dbReference>
<comment type="caution">
    <text evidence="8">The sequence shown here is derived from an EMBL/GenBank/DDBJ whole genome shotgun (WGS) entry which is preliminary data.</text>
</comment>
<comment type="similarity">
    <text evidence="2">Belongs to the GMC oxidoreductase family.</text>
</comment>
<evidence type="ECO:0000259" key="6">
    <source>
        <dbReference type="PROSITE" id="PS00624"/>
    </source>
</evidence>
<comment type="cofactor">
    <cofactor evidence="1">
        <name>FAD</name>
        <dbReference type="ChEBI" id="CHEBI:57692"/>
    </cofactor>
</comment>
<evidence type="ECO:0000256" key="3">
    <source>
        <dbReference type="ARBA" id="ARBA00022630"/>
    </source>
</evidence>
<dbReference type="EMBL" id="CADEBD010000276">
    <property type="protein sequence ID" value="CAB3227383.1"/>
    <property type="molecule type" value="Genomic_DNA"/>
</dbReference>
<name>A0A8S1BRI5_ARCPL</name>
<dbReference type="SUPFAM" id="SSF54373">
    <property type="entry name" value="FAD-linked reductases, C-terminal domain"/>
    <property type="match status" value="1"/>
</dbReference>
<dbReference type="Proteomes" id="UP000494256">
    <property type="component" value="Unassembled WGS sequence"/>
</dbReference>
<dbReference type="Pfam" id="PF00732">
    <property type="entry name" value="GMC_oxred_N"/>
    <property type="match status" value="1"/>
</dbReference>
<dbReference type="InterPro" id="IPR012132">
    <property type="entry name" value="GMC_OxRdtase"/>
</dbReference>